<dbReference type="KEGG" id="aaeo:BJI67_11775"/>
<accession>A0A1D8K9M8</accession>
<evidence type="ECO:0000256" key="5">
    <source>
        <dbReference type="ARBA" id="ARBA00022989"/>
    </source>
</evidence>
<sequence>MEQALQGLSLTAARYLWQFAEVAVLGFFFAGLLQAVIRPQALQSMVRGGVLRSNAVASVAGFATPLCCCTAIPTAVELYRATGRRGPASAFLIATPWFNWYALVALFVFLGWRFALSIALSAVLIALATGVAVDLLTGNGCPPASDPAKEDASCGCCAACGTEPAGETADDVPWFDFTHPAQKLRRALGTALDLLRELAPWILAGAVLGAVVKDFMPADWVSHFGAATGLFSLLALALIASVLYTDSLGSLPWIHALQSKGLASGNAMLLLVAGVGTNIATLGPVGRLMGRRAAVVYAAGVLASSLMLAGVLNFLDASF</sequence>
<feature type="transmembrane region" description="Helical" evidence="7">
    <location>
        <begin position="294"/>
        <end position="315"/>
    </location>
</feature>
<dbReference type="PANTHER" id="PTHR34184:SF4">
    <property type="entry name" value="UPF0718 PROTEIN YCGR"/>
    <property type="match status" value="1"/>
</dbReference>
<keyword evidence="5 7" id="KW-1133">Transmembrane helix</keyword>
<evidence type="ECO:0000256" key="4">
    <source>
        <dbReference type="ARBA" id="ARBA00022692"/>
    </source>
</evidence>
<dbReference type="GO" id="GO:0005886">
    <property type="term" value="C:plasma membrane"/>
    <property type="evidence" value="ECO:0007669"/>
    <property type="project" value="UniProtKB-SubCell"/>
</dbReference>
<feature type="transmembrane region" description="Helical" evidence="7">
    <location>
        <begin position="15"/>
        <end position="36"/>
    </location>
</feature>
<keyword evidence="9" id="KW-1185">Reference proteome</keyword>
<evidence type="ECO:0000256" key="1">
    <source>
        <dbReference type="ARBA" id="ARBA00004651"/>
    </source>
</evidence>
<organism evidence="8 9">
    <name type="scientific">Acidihalobacter aeolianus</name>
    <dbReference type="NCBI Taxonomy" id="2792603"/>
    <lineage>
        <taxon>Bacteria</taxon>
        <taxon>Pseudomonadati</taxon>
        <taxon>Pseudomonadota</taxon>
        <taxon>Gammaproteobacteria</taxon>
        <taxon>Chromatiales</taxon>
        <taxon>Ectothiorhodospiraceae</taxon>
        <taxon>Acidihalobacter</taxon>
    </lineage>
</organism>
<comment type="subcellular location">
    <subcellularLocation>
        <location evidence="1">Cell membrane</location>
        <topology evidence="1">Multi-pass membrane protein</topology>
    </subcellularLocation>
</comment>
<dbReference type="InterPro" id="IPR005524">
    <property type="entry name" value="DUF318"/>
</dbReference>
<dbReference type="AlphaFoldDB" id="A0A1D8K9M8"/>
<feature type="transmembrane region" description="Helical" evidence="7">
    <location>
        <begin position="88"/>
        <end position="109"/>
    </location>
</feature>
<evidence type="ECO:0000256" key="2">
    <source>
        <dbReference type="ARBA" id="ARBA00006386"/>
    </source>
</evidence>
<comment type="similarity">
    <text evidence="2">Belongs to the UPF0718 family.</text>
</comment>
<proteinExistence type="inferred from homology"/>
<evidence type="ECO:0000313" key="9">
    <source>
        <dbReference type="Proteomes" id="UP000095342"/>
    </source>
</evidence>
<name>A0A1D8K9M8_9GAMM</name>
<evidence type="ECO:0000256" key="7">
    <source>
        <dbReference type="SAM" id="Phobius"/>
    </source>
</evidence>
<keyword evidence="6 7" id="KW-0472">Membrane</keyword>
<protein>
    <recommendedName>
        <fullName evidence="10">Permease</fullName>
    </recommendedName>
</protein>
<feature type="transmembrane region" description="Helical" evidence="7">
    <location>
        <begin position="224"/>
        <end position="244"/>
    </location>
</feature>
<keyword evidence="4 7" id="KW-0812">Transmembrane</keyword>
<dbReference type="PANTHER" id="PTHR34184">
    <property type="entry name" value="UPF0718 PROTEIN YCGR"/>
    <property type="match status" value="1"/>
</dbReference>
<reference evidence="8 9" key="1">
    <citation type="submission" date="2016-09" db="EMBL/GenBank/DDBJ databases">
        <title>Acidihalobacter prosperus V6 (DSM14174).</title>
        <authorList>
            <person name="Khaleque H.N."/>
            <person name="Ramsay J.P."/>
            <person name="Murphy R.J.T."/>
            <person name="Kaksonen A.H."/>
            <person name="Boxall N.J."/>
            <person name="Watkin E.L.J."/>
        </authorList>
    </citation>
    <scope>NUCLEOTIDE SEQUENCE [LARGE SCALE GENOMIC DNA]</scope>
    <source>
        <strain evidence="8 9">V6</strain>
    </source>
</reference>
<dbReference type="Pfam" id="PF03773">
    <property type="entry name" value="ArsP_1"/>
    <property type="match status" value="1"/>
</dbReference>
<dbReference type="EMBL" id="CP017448">
    <property type="protein sequence ID" value="AOV17647.1"/>
    <property type="molecule type" value="Genomic_DNA"/>
</dbReference>
<dbReference type="InterPro" id="IPR052923">
    <property type="entry name" value="UPF0718"/>
</dbReference>
<gene>
    <name evidence="8" type="ORF">BJI67_11775</name>
</gene>
<dbReference type="Proteomes" id="UP000095342">
    <property type="component" value="Chromosome"/>
</dbReference>
<feature type="transmembrane region" description="Helical" evidence="7">
    <location>
        <begin position="114"/>
        <end position="133"/>
    </location>
</feature>
<evidence type="ECO:0008006" key="10">
    <source>
        <dbReference type="Google" id="ProtNLM"/>
    </source>
</evidence>
<evidence type="ECO:0000256" key="6">
    <source>
        <dbReference type="ARBA" id="ARBA00023136"/>
    </source>
</evidence>
<evidence type="ECO:0000313" key="8">
    <source>
        <dbReference type="EMBL" id="AOV17647.1"/>
    </source>
</evidence>
<feature type="transmembrane region" description="Helical" evidence="7">
    <location>
        <begin position="264"/>
        <end position="282"/>
    </location>
</feature>
<evidence type="ECO:0000256" key="3">
    <source>
        <dbReference type="ARBA" id="ARBA00022475"/>
    </source>
</evidence>
<keyword evidence="3" id="KW-1003">Cell membrane</keyword>
<dbReference type="RefSeq" id="WP_070073190.1">
    <property type="nucleotide sequence ID" value="NZ_CP017448.1"/>
</dbReference>